<dbReference type="AlphaFoldDB" id="A0A9W6VDK0"/>
<name>A0A9W6VDK0_9PSEU</name>
<dbReference type="Proteomes" id="UP001165136">
    <property type="component" value="Unassembled WGS sequence"/>
</dbReference>
<reference evidence="1" key="1">
    <citation type="submission" date="2023-03" db="EMBL/GenBank/DDBJ databases">
        <title>Amycolatopsis taiwanensis NBRC 103393.</title>
        <authorList>
            <person name="Ichikawa N."/>
            <person name="Sato H."/>
            <person name="Tonouchi N."/>
        </authorList>
    </citation>
    <scope>NUCLEOTIDE SEQUENCE</scope>
    <source>
        <strain evidence="1">NBRC 103393</strain>
    </source>
</reference>
<dbReference type="EMBL" id="BSTI01000003">
    <property type="protein sequence ID" value="GLY64850.1"/>
    <property type="molecule type" value="Genomic_DNA"/>
</dbReference>
<dbReference type="Gene3D" id="3.40.50.150">
    <property type="entry name" value="Vaccinia Virus protein VP39"/>
    <property type="match status" value="1"/>
</dbReference>
<accession>A0A9W6VDK0</accession>
<proteinExistence type="predicted"/>
<comment type="caution">
    <text evidence="1">The sequence shown here is derived from an EMBL/GenBank/DDBJ whole genome shotgun (WGS) entry which is preliminary data.</text>
</comment>
<dbReference type="InterPro" id="IPR029063">
    <property type="entry name" value="SAM-dependent_MTases_sf"/>
</dbReference>
<protein>
    <recommendedName>
        <fullName evidence="3">S-adenosyl methyltransferase</fullName>
    </recommendedName>
</protein>
<dbReference type="Pfam" id="PF04672">
    <property type="entry name" value="Methyltransf_19"/>
    <property type="match status" value="1"/>
</dbReference>
<evidence type="ECO:0000313" key="2">
    <source>
        <dbReference type="Proteomes" id="UP001165136"/>
    </source>
</evidence>
<evidence type="ECO:0000313" key="1">
    <source>
        <dbReference type="EMBL" id="GLY64850.1"/>
    </source>
</evidence>
<gene>
    <name evidence="1" type="ORF">Atai01_14690</name>
</gene>
<dbReference type="InterPro" id="IPR006764">
    <property type="entry name" value="SAM_dep_MeTrfase_SAV2177_type"/>
</dbReference>
<dbReference type="SUPFAM" id="SSF53335">
    <property type="entry name" value="S-adenosyl-L-methionine-dependent methyltransferases"/>
    <property type="match status" value="1"/>
</dbReference>
<keyword evidence="2" id="KW-1185">Reference proteome</keyword>
<dbReference type="PIRSF" id="PIRSF017393">
    <property type="entry name" value="MTase_SAV2177"/>
    <property type="match status" value="1"/>
</dbReference>
<sequence length="291" mass="32270">MVGGFPKAEDDLPAVLAAHMDKPSVARTYDWYLGGTHHYAIDAEFGKQISATLPDIITFARQNRAFLRRAVRYAVDAGHTQFVDIGSGLPTAKNVHDVADQVRPGDTRVVYVDHDPVAQAHAEYLLDKHADPQRHKALFADFTEPEDLWDKVLGTGVIDPAKPVVLLAVALLHCLTPASQPQAHLDFLKDSLAPESMLIISHGWVDPDKDPVAYAKTMEVLDRYTHESTSPLYIRPPETVRQFFDGWTLQDPGLVWLPQWHPELATDDDEPFERPAHETRALAAAAVKPGA</sequence>
<organism evidence="1 2">
    <name type="scientific">Amycolatopsis taiwanensis</name>
    <dbReference type="NCBI Taxonomy" id="342230"/>
    <lineage>
        <taxon>Bacteria</taxon>
        <taxon>Bacillati</taxon>
        <taxon>Actinomycetota</taxon>
        <taxon>Actinomycetes</taxon>
        <taxon>Pseudonocardiales</taxon>
        <taxon>Pseudonocardiaceae</taxon>
        <taxon>Amycolatopsis</taxon>
    </lineage>
</organism>
<evidence type="ECO:0008006" key="3">
    <source>
        <dbReference type="Google" id="ProtNLM"/>
    </source>
</evidence>